<dbReference type="InterPro" id="IPR014503">
    <property type="entry name" value="Clavaminate_syn-like"/>
</dbReference>
<sequence>MTNFRRILRYQIEDGTRDILGKEIAERVSKSSLDSDIDDTILAGIGAHALRRYLPGEVLHGIDLFTDSGSHALVVANLPRQENLPATPVNGFGDERELAVTNALHLGLIRLMRTTPFAVDFENDGRLIRNVVPNPAAAGLTSSWGADSEFFWHSDNPHQPFGIPGSDPRPFIPQYLTFMAMRNEERVPTELTAVEDVVIRLDQETVDRLTAPEFEVRAPASNDGERTQPLRNTSVLSFDAGGGYRVRYDRGSTTGLTANAVEALDRWCEVLQTIPAEELVLESGVFMAFDNYRVLHRRRKFVPGPASAARWLRRCYVA</sequence>
<evidence type="ECO:0000256" key="4">
    <source>
        <dbReference type="ARBA" id="ARBA00023004"/>
    </source>
</evidence>
<dbReference type="GO" id="GO:0005506">
    <property type="term" value="F:iron ion binding"/>
    <property type="evidence" value="ECO:0007669"/>
    <property type="project" value="InterPro"/>
</dbReference>
<reference evidence="5 6" key="1">
    <citation type="submission" date="2020-01" db="EMBL/GenBank/DDBJ databases">
        <title>Herbidospora sp. NEAU-GS84 nov., a novel actinomycete isolated from soil.</title>
        <authorList>
            <person name="Han L."/>
        </authorList>
    </citation>
    <scope>NUCLEOTIDE SEQUENCE [LARGE SCALE GENOMIC DNA]</scope>
    <source>
        <strain evidence="5 6">NEAU-GS84</strain>
    </source>
</reference>
<comment type="caution">
    <text evidence="5">The sequence shown here is derived from an EMBL/GenBank/DDBJ whole genome shotgun (WGS) entry which is preliminary data.</text>
</comment>
<name>A0A7C9NAF2_9ACTN</name>
<evidence type="ECO:0000256" key="2">
    <source>
        <dbReference type="ARBA" id="ARBA00022723"/>
    </source>
</evidence>
<protein>
    <submittedName>
        <fullName evidence="5">Clavaminate synthase</fullName>
    </submittedName>
</protein>
<comment type="similarity">
    <text evidence="1">Belongs to the clavaminate synthase family.</text>
</comment>
<dbReference type="SUPFAM" id="SSF51197">
    <property type="entry name" value="Clavaminate synthase-like"/>
    <property type="match status" value="1"/>
</dbReference>
<dbReference type="RefSeq" id="WP_161482790.1">
    <property type="nucleotide sequence ID" value="NZ_WXEW01000009.1"/>
</dbReference>
<keyword evidence="6" id="KW-1185">Reference proteome</keyword>
<evidence type="ECO:0000313" key="5">
    <source>
        <dbReference type="EMBL" id="NAS25753.1"/>
    </source>
</evidence>
<dbReference type="Gene3D" id="3.60.130.10">
    <property type="entry name" value="Clavaminate synthase-like"/>
    <property type="match status" value="1"/>
</dbReference>
<dbReference type="Proteomes" id="UP000479526">
    <property type="component" value="Unassembled WGS sequence"/>
</dbReference>
<evidence type="ECO:0000256" key="1">
    <source>
        <dbReference type="ARBA" id="ARBA00008425"/>
    </source>
</evidence>
<organism evidence="5 6">
    <name type="scientific">Herbidospora solisilvae</name>
    <dbReference type="NCBI Taxonomy" id="2696284"/>
    <lineage>
        <taxon>Bacteria</taxon>
        <taxon>Bacillati</taxon>
        <taxon>Actinomycetota</taxon>
        <taxon>Actinomycetes</taxon>
        <taxon>Streptosporangiales</taxon>
        <taxon>Streptosporangiaceae</taxon>
        <taxon>Herbidospora</taxon>
    </lineage>
</organism>
<evidence type="ECO:0000256" key="3">
    <source>
        <dbReference type="ARBA" id="ARBA00023002"/>
    </source>
</evidence>
<keyword evidence="3" id="KW-0560">Oxidoreductase</keyword>
<proteinExistence type="inferred from homology"/>
<dbReference type="PIRSF" id="PIRSF019543">
    <property type="entry name" value="Clavaminate_syn"/>
    <property type="match status" value="1"/>
</dbReference>
<evidence type="ECO:0000313" key="6">
    <source>
        <dbReference type="Proteomes" id="UP000479526"/>
    </source>
</evidence>
<dbReference type="GO" id="GO:0016491">
    <property type="term" value="F:oxidoreductase activity"/>
    <property type="evidence" value="ECO:0007669"/>
    <property type="project" value="UniProtKB-KW"/>
</dbReference>
<dbReference type="EMBL" id="WXEW01000009">
    <property type="protein sequence ID" value="NAS25753.1"/>
    <property type="molecule type" value="Genomic_DNA"/>
</dbReference>
<gene>
    <name evidence="5" type="ORF">GT755_29240</name>
</gene>
<keyword evidence="4" id="KW-0408">Iron</keyword>
<dbReference type="InterPro" id="IPR042098">
    <property type="entry name" value="TauD-like_sf"/>
</dbReference>
<keyword evidence="2" id="KW-0479">Metal-binding</keyword>
<dbReference type="AlphaFoldDB" id="A0A7C9NAF2"/>
<accession>A0A7C9NAF2</accession>